<dbReference type="PRINTS" id="PR00455">
    <property type="entry name" value="HTHTETR"/>
</dbReference>
<dbReference type="PANTHER" id="PTHR43479">
    <property type="entry name" value="ACREF/ENVCD OPERON REPRESSOR-RELATED"/>
    <property type="match status" value="1"/>
</dbReference>
<evidence type="ECO:0000259" key="5">
    <source>
        <dbReference type="PROSITE" id="PS50977"/>
    </source>
</evidence>
<protein>
    <submittedName>
        <fullName evidence="6">TetR/AcrR family transcriptional regulator</fullName>
    </submittedName>
</protein>
<dbReference type="Pfam" id="PF00440">
    <property type="entry name" value="TetR_N"/>
    <property type="match status" value="1"/>
</dbReference>
<name>A0A4R5KBK5_9BACL</name>
<keyword evidence="1" id="KW-0805">Transcription regulation</keyword>
<dbReference type="GO" id="GO:0045892">
    <property type="term" value="P:negative regulation of DNA-templated transcription"/>
    <property type="evidence" value="ECO:0007669"/>
    <property type="project" value="UniProtKB-ARBA"/>
</dbReference>
<evidence type="ECO:0000256" key="1">
    <source>
        <dbReference type="ARBA" id="ARBA00023015"/>
    </source>
</evidence>
<keyword evidence="7" id="KW-1185">Reference proteome</keyword>
<reference evidence="6 7" key="1">
    <citation type="submission" date="2019-03" db="EMBL/GenBank/DDBJ databases">
        <title>This is whole genome sequence of Paenibacillus sp MS74 strain.</title>
        <authorList>
            <person name="Trinh H.N."/>
        </authorList>
    </citation>
    <scope>NUCLEOTIDE SEQUENCE [LARGE SCALE GENOMIC DNA]</scope>
    <source>
        <strain evidence="6 7">MS74</strain>
    </source>
</reference>
<dbReference type="GO" id="GO:0003677">
    <property type="term" value="F:DNA binding"/>
    <property type="evidence" value="ECO:0007669"/>
    <property type="project" value="UniProtKB-UniRule"/>
</dbReference>
<proteinExistence type="predicted"/>
<dbReference type="RefSeq" id="WP_133235161.1">
    <property type="nucleotide sequence ID" value="NZ_SMRT01000020.1"/>
</dbReference>
<dbReference type="Gene3D" id="1.10.357.10">
    <property type="entry name" value="Tetracycline Repressor, domain 2"/>
    <property type="match status" value="1"/>
</dbReference>
<evidence type="ECO:0000256" key="3">
    <source>
        <dbReference type="ARBA" id="ARBA00023163"/>
    </source>
</evidence>
<keyword evidence="3" id="KW-0804">Transcription</keyword>
<dbReference type="PROSITE" id="PS50977">
    <property type="entry name" value="HTH_TETR_2"/>
    <property type="match status" value="1"/>
</dbReference>
<evidence type="ECO:0000313" key="7">
    <source>
        <dbReference type="Proteomes" id="UP000295636"/>
    </source>
</evidence>
<dbReference type="OrthoDB" id="9812993at2"/>
<dbReference type="InterPro" id="IPR009057">
    <property type="entry name" value="Homeodomain-like_sf"/>
</dbReference>
<comment type="caution">
    <text evidence="6">The sequence shown here is derived from an EMBL/GenBank/DDBJ whole genome shotgun (WGS) entry which is preliminary data.</text>
</comment>
<feature type="domain" description="HTH tetR-type" evidence="5">
    <location>
        <begin position="2"/>
        <end position="62"/>
    </location>
</feature>
<accession>A0A4R5KBK5</accession>
<dbReference type="AlphaFoldDB" id="A0A4R5KBK5"/>
<dbReference type="SUPFAM" id="SSF46689">
    <property type="entry name" value="Homeodomain-like"/>
    <property type="match status" value="1"/>
</dbReference>
<gene>
    <name evidence="6" type="ORF">E1757_29880</name>
</gene>
<keyword evidence="2 4" id="KW-0238">DNA-binding</keyword>
<evidence type="ECO:0000256" key="4">
    <source>
        <dbReference type="PROSITE-ProRule" id="PRU00335"/>
    </source>
</evidence>
<sequence length="292" mass="33556">MNDKKLQIIRAAIKLFGARDYHTTSVQDIVSLAGVSKGAFYLHFHSKEELLIAVFTHYMDWLRSQLSKTQSDQALTAREKLIKAVEFNYQYIMGDQDFLSMHLKGFSFLNSSVKELMIANSMESTRWMEQRILELYGPAIEEHSFDCANLLNGMLREYFFYFVIYGLPIEIRQLSEYLMNRLDDIVHGIMSRPTIPILTSSFVFPDQNPVLTKETWIEKAHSIRDWIEAHAGDSKAAEVMLQSLDAVIQEVNKEQPNDIIIKGMHSYMISLAQCDPDITARLEALFNEQGAV</sequence>
<feature type="DNA-binding region" description="H-T-H motif" evidence="4">
    <location>
        <begin position="25"/>
        <end position="44"/>
    </location>
</feature>
<evidence type="ECO:0000256" key="2">
    <source>
        <dbReference type="ARBA" id="ARBA00023125"/>
    </source>
</evidence>
<dbReference type="EMBL" id="SMRT01000020">
    <property type="protein sequence ID" value="TDF92593.1"/>
    <property type="molecule type" value="Genomic_DNA"/>
</dbReference>
<evidence type="ECO:0000313" key="6">
    <source>
        <dbReference type="EMBL" id="TDF92593.1"/>
    </source>
</evidence>
<dbReference type="Proteomes" id="UP000295636">
    <property type="component" value="Unassembled WGS sequence"/>
</dbReference>
<dbReference type="InterPro" id="IPR050624">
    <property type="entry name" value="HTH-type_Tx_Regulator"/>
</dbReference>
<dbReference type="InterPro" id="IPR001647">
    <property type="entry name" value="HTH_TetR"/>
</dbReference>
<organism evidence="6 7">
    <name type="scientific">Paenibacillus piri</name>
    <dbReference type="NCBI Taxonomy" id="2547395"/>
    <lineage>
        <taxon>Bacteria</taxon>
        <taxon>Bacillati</taxon>
        <taxon>Bacillota</taxon>
        <taxon>Bacilli</taxon>
        <taxon>Bacillales</taxon>
        <taxon>Paenibacillaceae</taxon>
        <taxon>Paenibacillus</taxon>
    </lineage>
</organism>
<dbReference type="PANTHER" id="PTHR43479:SF22">
    <property type="entry name" value="TRANSCRIPTIONAL REGULATOR, TETR FAMILY"/>
    <property type="match status" value="1"/>
</dbReference>
<dbReference type="FunFam" id="1.10.10.60:FF:000141">
    <property type="entry name" value="TetR family transcriptional regulator"/>
    <property type="match status" value="1"/>
</dbReference>